<dbReference type="PROSITE" id="PS50261">
    <property type="entry name" value="G_PROTEIN_RECEP_F2_4"/>
    <property type="match status" value="1"/>
</dbReference>
<keyword evidence="5 11" id="KW-1133">Transmembrane helix</keyword>
<evidence type="ECO:0000256" key="11">
    <source>
        <dbReference type="SAM" id="Phobius"/>
    </source>
</evidence>
<dbReference type="Pfam" id="PF01392">
    <property type="entry name" value="Fz"/>
    <property type="match status" value="1"/>
</dbReference>
<evidence type="ECO:0000256" key="8">
    <source>
        <dbReference type="ARBA" id="ARBA00023170"/>
    </source>
</evidence>
<comment type="subcellular location">
    <subcellularLocation>
        <location evidence="1">Membrane</location>
        <topology evidence="1">Multi-pass membrane protein</topology>
    </subcellularLocation>
</comment>
<dbReference type="GO" id="GO:0035567">
    <property type="term" value="P:non-canonical Wnt signaling pathway"/>
    <property type="evidence" value="ECO:0007669"/>
    <property type="project" value="TreeGrafter"/>
</dbReference>
<evidence type="ECO:0000256" key="10">
    <source>
        <dbReference type="SAM" id="MobiDB-lite"/>
    </source>
</evidence>
<comment type="caution">
    <text evidence="15">The sequence shown here is derived from an EMBL/GenBank/DDBJ whole genome shotgun (WGS) entry which is preliminary data.</text>
</comment>
<evidence type="ECO:0000256" key="3">
    <source>
        <dbReference type="ARBA" id="ARBA00022473"/>
    </source>
</evidence>
<dbReference type="OrthoDB" id="10053709at2759"/>
<reference evidence="15" key="1">
    <citation type="submission" date="2020-07" db="EMBL/GenBank/DDBJ databases">
        <title>Multicomponent nature underlies the extraordinary mechanical properties of spider dragline silk.</title>
        <authorList>
            <person name="Kono N."/>
            <person name="Nakamura H."/>
            <person name="Mori M."/>
            <person name="Yoshida Y."/>
            <person name="Ohtoshi R."/>
            <person name="Malay A.D."/>
            <person name="Moran D.A.P."/>
            <person name="Tomita M."/>
            <person name="Numata K."/>
            <person name="Arakawa K."/>
        </authorList>
    </citation>
    <scope>NUCLEOTIDE SEQUENCE</scope>
</reference>
<dbReference type="Gene3D" id="1.10.2000.10">
    <property type="entry name" value="Frizzled cysteine-rich domain"/>
    <property type="match status" value="1"/>
</dbReference>
<comment type="caution">
    <text evidence="9">Lacks conserved residue(s) required for the propagation of feature annotation.</text>
</comment>
<dbReference type="SMART" id="SM00063">
    <property type="entry name" value="FRI"/>
    <property type="match status" value="1"/>
</dbReference>
<dbReference type="Proteomes" id="UP000887116">
    <property type="component" value="Unassembled WGS sequence"/>
</dbReference>
<evidence type="ECO:0000256" key="12">
    <source>
        <dbReference type="SAM" id="SignalP"/>
    </source>
</evidence>
<dbReference type="CDD" id="cd07458">
    <property type="entry name" value="CRD_FZ1_like"/>
    <property type="match status" value="1"/>
</dbReference>
<feature type="transmembrane region" description="Helical" evidence="11">
    <location>
        <begin position="288"/>
        <end position="308"/>
    </location>
</feature>
<dbReference type="GO" id="GO:0060070">
    <property type="term" value="P:canonical Wnt signaling pathway"/>
    <property type="evidence" value="ECO:0007669"/>
    <property type="project" value="TreeGrafter"/>
</dbReference>
<evidence type="ECO:0000256" key="6">
    <source>
        <dbReference type="ARBA" id="ARBA00023136"/>
    </source>
</evidence>
<dbReference type="AlphaFoldDB" id="A0A8X6HV73"/>
<dbReference type="InterPro" id="IPR015526">
    <property type="entry name" value="Frizzled/SFRP"/>
</dbReference>
<feature type="domain" description="G-protein coupled receptors family 2 profile 2" evidence="14">
    <location>
        <begin position="252"/>
        <end position="567"/>
    </location>
</feature>
<dbReference type="GO" id="GO:0042813">
    <property type="term" value="F:Wnt receptor activity"/>
    <property type="evidence" value="ECO:0007669"/>
    <property type="project" value="TreeGrafter"/>
</dbReference>
<feature type="disulfide bond" evidence="9">
    <location>
        <begin position="71"/>
        <end position="117"/>
    </location>
</feature>
<feature type="transmembrane region" description="Helical" evidence="11">
    <location>
        <begin position="255"/>
        <end position="276"/>
    </location>
</feature>
<sequence>MWTVTIIGQQGPSSTNMAVILFVSWLPVLLVLATAAVEHGGHAQVVSSRVSDRESLIPHHGRCEPITIPLCKDIPYNETIMPNLLNHQKQEDAGLEVHQFFPLVKVQCSPDLQFFLCTMYAPVCTIIEKAIPPCRSLCMKAREGCERLMNNFGFQWPKSLDCDKFPEAGEDTLCVGENNTDRTPHPSPGSGNYPLTPIRNNTITKGRKFICPEEFKVPTGMGYVFQVGEAEEKDCGAPCDGMFFTPQEKKFARTWIGIWAILCMCSTLFTVLTFLVDRHRFRYPERPIIFLSVCYFMVAAVYVAGFVMDEKVSCNDPFPSPNNRTNIKMVRTITQGNDKKWCTIFFMILYFFSMASSIWWVILTLTWFLSAGLKWGHEAIENNSQYFHLAAWTVPAIKTIAILALRKVEGDILSGVCFVGIWNKSSLYAFVLIPLSVYLALGTFFLFAGFVSLCHIRTIMKHDGTRTDKLEKLMFRIGVFSVLYTVPAVIVIACYLYETYFYDAWMLSWQKEKCSRPVYSIPCPDVGKDYNYWPKPDFPAFMIKYLMMLMVGITSGVWIWSGKTFTSWKNVYLGLCRRLHRNEAYV</sequence>
<evidence type="ECO:0000256" key="7">
    <source>
        <dbReference type="ARBA" id="ARBA00023157"/>
    </source>
</evidence>
<name>A0A8X6HV73_TRICU</name>
<dbReference type="InterPro" id="IPR017981">
    <property type="entry name" value="GPCR_2-like_7TM"/>
</dbReference>
<feature type="domain" description="FZ" evidence="13">
    <location>
        <begin position="58"/>
        <end position="177"/>
    </location>
</feature>
<gene>
    <name evidence="15" type="primary">FZD1</name>
    <name evidence="15" type="ORF">TNCT_379341</name>
</gene>
<evidence type="ECO:0000259" key="13">
    <source>
        <dbReference type="PROSITE" id="PS50038"/>
    </source>
</evidence>
<evidence type="ECO:0000313" key="15">
    <source>
        <dbReference type="EMBL" id="GFR30478.1"/>
    </source>
</evidence>
<comment type="similarity">
    <text evidence="2">Belongs to the G-protein coupled receptor Fz/Smo family.</text>
</comment>
<evidence type="ECO:0000256" key="9">
    <source>
        <dbReference type="PROSITE-ProRule" id="PRU00090"/>
    </source>
</evidence>
<accession>A0A8X6HV73</accession>
<feature type="chain" id="PRO_5036442755" evidence="12">
    <location>
        <begin position="36"/>
        <end position="586"/>
    </location>
</feature>
<organism evidence="15 16">
    <name type="scientific">Trichonephila clavata</name>
    <name type="common">Joro spider</name>
    <name type="synonym">Nephila clavata</name>
    <dbReference type="NCBI Taxonomy" id="2740835"/>
    <lineage>
        <taxon>Eukaryota</taxon>
        <taxon>Metazoa</taxon>
        <taxon>Ecdysozoa</taxon>
        <taxon>Arthropoda</taxon>
        <taxon>Chelicerata</taxon>
        <taxon>Arachnida</taxon>
        <taxon>Araneae</taxon>
        <taxon>Araneomorphae</taxon>
        <taxon>Entelegynae</taxon>
        <taxon>Araneoidea</taxon>
        <taxon>Nephilidae</taxon>
        <taxon>Trichonephila</taxon>
    </lineage>
</organism>
<keyword evidence="7 9" id="KW-1015">Disulfide bond</keyword>
<feature type="disulfide bond" evidence="9">
    <location>
        <begin position="138"/>
        <end position="162"/>
    </location>
</feature>
<dbReference type="PRINTS" id="PR00489">
    <property type="entry name" value="FRIZZLED"/>
</dbReference>
<dbReference type="InterPro" id="IPR000539">
    <property type="entry name" value="Frizzled/Smoothened_7TM"/>
</dbReference>
<dbReference type="SMART" id="SM01330">
    <property type="entry name" value="Frizzled"/>
    <property type="match status" value="1"/>
</dbReference>
<keyword evidence="16" id="KW-1185">Reference proteome</keyword>
<evidence type="ECO:0000256" key="5">
    <source>
        <dbReference type="ARBA" id="ARBA00022989"/>
    </source>
</evidence>
<keyword evidence="3" id="KW-0217">Developmental protein</keyword>
<feature type="transmembrane region" description="Helical" evidence="11">
    <location>
        <begin position="344"/>
        <end position="369"/>
    </location>
</feature>
<evidence type="ECO:0000313" key="16">
    <source>
        <dbReference type="Proteomes" id="UP000887116"/>
    </source>
</evidence>
<dbReference type="Gene3D" id="1.20.1070.10">
    <property type="entry name" value="Rhodopsin 7-helix transmembrane proteins"/>
    <property type="match status" value="1"/>
</dbReference>
<keyword evidence="8" id="KW-0675">Receptor</keyword>
<feature type="transmembrane region" description="Helical" evidence="11">
    <location>
        <begin position="428"/>
        <end position="453"/>
    </location>
</feature>
<evidence type="ECO:0000256" key="1">
    <source>
        <dbReference type="ARBA" id="ARBA00004141"/>
    </source>
</evidence>
<dbReference type="SUPFAM" id="SSF63501">
    <property type="entry name" value="Frizzled cysteine-rich domain"/>
    <property type="match status" value="1"/>
</dbReference>
<keyword evidence="6 11" id="KW-0472">Membrane</keyword>
<feature type="transmembrane region" description="Helical" evidence="11">
    <location>
        <begin position="473"/>
        <end position="498"/>
    </location>
</feature>
<feature type="transmembrane region" description="Helical" evidence="11">
    <location>
        <begin position="538"/>
        <end position="560"/>
    </location>
</feature>
<dbReference type="PROSITE" id="PS50038">
    <property type="entry name" value="FZ"/>
    <property type="match status" value="1"/>
</dbReference>
<dbReference type="PANTHER" id="PTHR11309">
    <property type="entry name" value="FRIZZLED"/>
    <property type="match status" value="1"/>
</dbReference>
<keyword evidence="4 11" id="KW-0812">Transmembrane</keyword>
<feature type="disulfide bond" evidence="9">
    <location>
        <begin position="63"/>
        <end position="124"/>
    </location>
</feature>
<dbReference type="EMBL" id="BMAO01039306">
    <property type="protein sequence ID" value="GFR30478.1"/>
    <property type="molecule type" value="Genomic_DNA"/>
</dbReference>
<keyword evidence="12" id="KW-0732">Signal</keyword>
<dbReference type="InterPro" id="IPR036790">
    <property type="entry name" value="Frizzled_dom_sf"/>
</dbReference>
<dbReference type="Pfam" id="PF01534">
    <property type="entry name" value="Frizzled"/>
    <property type="match status" value="1"/>
</dbReference>
<dbReference type="PANTHER" id="PTHR11309:SF47">
    <property type="entry name" value="FRIZZLED"/>
    <property type="match status" value="1"/>
</dbReference>
<evidence type="ECO:0000256" key="2">
    <source>
        <dbReference type="ARBA" id="ARBA00008077"/>
    </source>
</evidence>
<dbReference type="InterPro" id="IPR020067">
    <property type="entry name" value="Frizzled_dom"/>
</dbReference>
<feature type="signal peptide" evidence="12">
    <location>
        <begin position="1"/>
        <end position="35"/>
    </location>
</feature>
<feature type="region of interest" description="Disordered" evidence="10">
    <location>
        <begin position="177"/>
        <end position="196"/>
    </location>
</feature>
<dbReference type="GO" id="GO:0017147">
    <property type="term" value="F:Wnt-protein binding"/>
    <property type="evidence" value="ECO:0007669"/>
    <property type="project" value="TreeGrafter"/>
</dbReference>
<dbReference type="CDD" id="cd15034">
    <property type="entry name" value="7tmF_FZD1_2_7-like"/>
    <property type="match status" value="1"/>
</dbReference>
<protein>
    <submittedName>
        <fullName evidence="15">Frizzled-1</fullName>
    </submittedName>
</protein>
<evidence type="ECO:0000259" key="14">
    <source>
        <dbReference type="PROSITE" id="PS50261"/>
    </source>
</evidence>
<evidence type="ECO:0000256" key="4">
    <source>
        <dbReference type="ARBA" id="ARBA00022692"/>
    </source>
</evidence>
<proteinExistence type="inferred from homology"/>
<dbReference type="GO" id="GO:0005886">
    <property type="term" value="C:plasma membrane"/>
    <property type="evidence" value="ECO:0007669"/>
    <property type="project" value="TreeGrafter"/>
</dbReference>
<dbReference type="FunFam" id="1.10.2000.10:FF:000003">
    <property type="entry name" value="Frizzled class receptor 2"/>
    <property type="match status" value="1"/>
</dbReference>